<name>A0ACC1P6X5_9APHY</name>
<comment type="caution">
    <text evidence="1">The sequence shown here is derived from an EMBL/GenBank/DDBJ whole genome shotgun (WGS) entry which is preliminary data.</text>
</comment>
<proteinExistence type="predicted"/>
<protein>
    <submittedName>
        <fullName evidence="1">Uncharacterized protein</fullName>
    </submittedName>
</protein>
<gene>
    <name evidence="1" type="ORF">NUW54_g9729</name>
</gene>
<dbReference type="EMBL" id="JANSHE010003330">
    <property type="protein sequence ID" value="KAJ2986544.1"/>
    <property type="molecule type" value="Genomic_DNA"/>
</dbReference>
<evidence type="ECO:0000313" key="1">
    <source>
        <dbReference type="EMBL" id="KAJ2986544.1"/>
    </source>
</evidence>
<dbReference type="Proteomes" id="UP001144978">
    <property type="component" value="Unassembled WGS sequence"/>
</dbReference>
<accession>A0ACC1P6X5</accession>
<reference evidence="1" key="1">
    <citation type="submission" date="2022-08" db="EMBL/GenBank/DDBJ databases">
        <title>Genome Sequence of Pycnoporus sanguineus.</title>
        <authorList>
            <person name="Buettner E."/>
        </authorList>
    </citation>
    <scope>NUCLEOTIDE SEQUENCE</scope>
    <source>
        <strain evidence="1">CG-C14</strain>
    </source>
</reference>
<organism evidence="1 2">
    <name type="scientific">Trametes sanguinea</name>
    <dbReference type="NCBI Taxonomy" id="158606"/>
    <lineage>
        <taxon>Eukaryota</taxon>
        <taxon>Fungi</taxon>
        <taxon>Dikarya</taxon>
        <taxon>Basidiomycota</taxon>
        <taxon>Agaricomycotina</taxon>
        <taxon>Agaricomycetes</taxon>
        <taxon>Polyporales</taxon>
        <taxon>Polyporaceae</taxon>
        <taxon>Trametes</taxon>
    </lineage>
</organism>
<sequence>MYYDQPPMLARDPFLHGFLPISHFNDLGLGNSRRPQITRGTSNGAPSASMLPSTQKHPSPELLGIAREGVGLPNAQYFGFGRTFRLVDLQSPKADTIQSAASTAAPQSRLAD</sequence>
<evidence type="ECO:0000313" key="2">
    <source>
        <dbReference type="Proteomes" id="UP001144978"/>
    </source>
</evidence>
<keyword evidence="2" id="KW-1185">Reference proteome</keyword>